<dbReference type="PANTHER" id="PTHR43788:SF6">
    <property type="entry name" value="DNA HELICASE B"/>
    <property type="match status" value="1"/>
</dbReference>
<dbReference type="EC" id="5.6.2.3" evidence="3"/>
<keyword evidence="3" id="KW-0413">Isomerase</keyword>
<dbReference type="InterPro" id="IPR010994">
    <property type="entry name" value="RuvA_2-like"/>
</dbReference>
<evidence type="ECO:0000259" key="7">
    <source>
        <dbReference type="Pfam" id="PF23139"/>
    </source>
</evidence>
<dbReference type="Pfam" id="PF13538">
    <property type="entry name" value="UvrD_C_2"/>
    <property type="match status" value="1"/>
</dbReference>
<dbReference type="AlphaFoldDB" id="A0A1W1Y615"/>
<evidence type="ECO:0000256" key="2">
    <source>
        <dbReference type="ARBA" id="ARBA00022840"/>
    </source>
</evidence>
<comment type="function">
    <text evidence="3">DNA-dependent ATPase and ATP-dependent 5'-3' DNA helicase. Has no activity on blunt DNA or DNA with 3'-overhangs, requires at least 10 bases of 5'-ssDNA for helicase activity.</text>
</comment>
<dbReference type="GO" id="GO:0016887">
    <property type="term" value="F:ATP hydrolysis activity"/>
    <property type="evidence" value="ECO:0007669"/>
    <property type="project" value="RHEA"/>
</dbReference>
<feature type="domain" description="UvrD-like helicase C-terminal" evidence="4">
    <location>
        <begin position="674"/>
        <end position="722"/>
    </location>
</feature>
<feature type="binding site" evidence="3">
    <location>
        <begin position="360"/>
        <end position="364"/>
    </location>
    <ligand>
        <name>ATP</name>
        <dbReference type="ChEBI" id="CHEBI:30616"/>
    </ligand>
</feature>
<name>A0A1W1Y615_9LACT</name>
<evidence type="ECO:0000259" key="6">
    <source>
        <dbReference type="Pfam" id="PF18335"/>
    </source>
</evidence>
<dbReference type="GO" id="GO:0009338">
    <property type="term" value="C:exodeoxyribonuclease V complex"/>
    <property type="evidence" value="ECO:0007669"/>
    <property type="project" value="TreeGrafter"/>
</dbReference>
<dbReference type="PANTHER" id="PTHR43788">
    <property type="entry name" value="DNA2/NAM7 HELICASE FAMILY MEMBER"/>
    <property type="match status" value="1"/>
</dbReference>
<dbReference type="HAMAP" id="MF_01488">
    <property type="entry name" value="RecD2"/>
    <property type="match status" value="1"/>
</dbReference>
<dbReference type="Pfam" id="PF14490">
    <property type="entry name" value="HHH_RecD2"/>
    <property type="match status" value="1"/>
</dbReference>
<dbReference type="InterPro" id="IPR006345">
    <property type="entry name" value="RecD2"/>
</dbReference>
<dbReference type="RefSeq" id="WP_084097983.1">
    <property type="nucleotide sequence ID" value="NZ_FWXK01000002.1"/>
</dbReference>
<dbReference type="Gene3D" id="1.10.10.2220">
    <property type="match status" value="1"/>
</dbReference>
<feature type="domain" description="ATP-dependent RecD2 DNA helicase-like helix-hairpin-helix" evidence="5">
    <location>
        <begin position="150"/>
        <end position="240"/>
    </location>
</feature>
<dbReference type="Gene3D" id="2.30.30.940">
    <property type="match status" value="1"/>
</dbReference>
<comment type="similarity">
    <text evidence="3">Belongs to the RecD family. RecD2 subfamily.</text>
</comment>
<dbReference type="Gene3D" id="3.40.50.300">
    <property type="entry name" value="P-loop containing nucleotide triphosphate hydrolases"/>
    <property type="match status" value="2"/>
</dbReference>
<keyword evidence="3" id="KW-0347">Helicase</keyword>
<dbReference type="InterPro" id="IPR050534">
    <property type="entry name" value="Coronavir_polyprotein_1ab"/>
</dbReference>
<dbReference type="CDD" id="cd18809">
    <property type="entry name" value="SF1_C_RecD"/>
    <property type="match status" value="1"/>
</dbReference>
<comment type="catalytic activity">
    <reaction evidence="3">
        <text>ATP + H2O = ADP + phosphate + H(+)</text>
        <dbReference type="Rhea" id="RHEA:13065"/>
        <dbReference type="ChEBI" id="CHEBI:15377"/>
        <dbReference type="ChEBI" id="CHEBI:15378"/>
        <dbReference type="ChEBI" id="CHEBI:30616"/>
        <dbReference type="ChEBI" id="CHEBI:43474"/>
        <dbReference type="ChEBI" id="CHEBI:456216"/>
        <dbReference type="EC" id="5.6.2.3"/>
    </reaction>
</comment>
<dbReference type="Pfam" id="PF23139">
    <property type="entry name" value="OB_YrrC"/>
    <property type="match status" value="1"/>
</dbReference>
<dbReference type="InterPro" id="IPR027785">
    <property type="entry name" value="UvrD-like_helicase_C"/>
</dbReference>
<keyword evidence="3" id="KW-0378">Hydrolase</keyword>
<evidence type="ECO:0000313" key="8">
    <source>
        <dbReference type="EMBL" id="SMC31574.1"/>
    </source>
</evidence>
<keyword evidence="1 3" id="KW-0547">Nucleotide-binding</keyword>
<dbReference type="OrthoDB" id="9803432at2"/>
<protein>
    <recommendedName>
        <fullName evidence="3">ATP-dependent RecD2 DNA helicase</fullName>
        <ecNumber evidence="3">5.6.2.3</ecNumber>
    </recommendedName>
    <alternativeName>
        <fullName evidence="3">DNA 5'-3' helicase subunit RecD2</fullName>
    </alternativeName>
</protein>
<dbReference type="SUPFAM" id="SSF47781">
    <property type="entry name" value="RuvA domain 2-like"/>
    <property type="match status" value="1"/>
</dbReference>
<evidence type="ECO:0000259" key="4">
    <source>
        <dbReference type="Pfam" id="PF13538"/>
    </source>
</evidence>
<dbReference type="Pfam" id="PF18335">
    <property type="entry name" value="SH3_13"/>
    <property type="match status" value="1"/>
</dbReference>
<gene>
    <name evidence="3" type="primary">recD2</name>
    <name evidence="8" type="ORF">SAMN04487984_0386</name>
</gene>
<dbReference type="Gene3D" id="1.10.150.20">
    <property type="entry name" value="5' to 3' exonuclease, C-terminal subdomain"/>
    <property type="match status" value="1"/>
</dbReference>
<dbReference type="InterPro" id="IPR041451">
    <property type="entry name" value="RecD2_SH13"/>
</dbReference>
<reference evidence="9" key="1">
    <citation type="submission" date="2017-04" db="EMBL/GenBank/DDBJ databases">
        <authorList>
            <person name="Varghese N."/>
            <person name="Submissions S."/>
        </authorList>
    </citation>
    <scope>NUCLEOTIDE SEQUENCE [LARGE SCALE GENOMIC DNA]</scope>
    <source>
        <strain evidence="9">DSM 21500</strain>
    </source>
</reference>
<dbReference type="GO" id="GO:0043139">
    <property type="term" value="F:5'-3' DNA helicase activity"/>
    <property type="evidence" value="ECO:0007669"/>
    <property type="project" value="UniProtKB-UniRule"/>
</dbReference>
<keyword evidence="3" id="KW-0238">DNA-binding</keyword>
<proteinExistence type="inferred from homology"/>
<feature type="domain" description="ATP-dependent RecD2 DNA helicase SH3" evidence="6">
    <location>
        <begin position="586"/>
        <end position="657"/>
    </location>
</feature>
<dbReference type="InterPro" id="IPR029493">
    <property type="entry name" value="RecD2-like_HHH"/>
</dbReference>
<sequence>MTTERDYIIGEIKATFFENPNNYYRVMKIRVDETNTMYSEDEIVVTGVFAEIQEGTTYQFNGQLVDHPKYGIQFKCETYERQKITSREGLQRFLSSDQFPGIGKILAKRIVTQFGEETIDIILNSPDRLQEIKGLTKKKRVMLHDLLESQQGNEQVFIQLAEMGFSNQLAAKIHAQYHNDAIEIIEENPYALIEDINGFGFKRADELAMHLEFPPDSQVRITGAIIYKLDEICMQSGNTYVEYDGLADQVSELLSEGQVQRIEPDLVKTILDEMSELGKIIITEGHKVALPSLYYAEAGIAAKLNHMQQDRYQPEYPNCNLDDEIETLEEELNIRYGNAQKAAIREALMNKVFVLTGGPGTGKTTVLNGIVQLYSKLNDLSLDVDDYEPGGFPIALAAPTGRAAKRMSEMIGLPASTIHRLLGLTGEEDETEEWEGNGQQLEADLLIIDEMSMVDTWLANQLLERIPPFMQVIFVGDKDQLPSVGPGQVLSDIIRSQTVKTRELDEIYRQDDESTIVTLAHNIKQGIVPGNLTINQSDRSFMVSDTNHLAPLVSAIAKRAIEKGYDKRSVQVLAPMYRGRAGIHALNEQLQFALNPNNEGTKREVSYFEQTFRVGDKVLQLKNQPEDNVFNGDVGEIVAIFRANETESKVDEIVVAFDDVEVTYERKDWNQITLAYCTSIHKSQGSEFPIVILPLVKQFQRMLQRNLIYTAITRAKQSLVLIGDPDAFVMAIQNVTEHRDTQLLEFLLEANHLDSDEVFVGNDETSVIDKEIEEDDGPKILTAAHIINQQIDPMIGMEGLTPYDF</sequence>
<dbReference type="NCBIfam" id="TIGR01448">
    <property type="entry name" value="recD_rel"/>
    <property type="match status" value="1"/>
</dbReference>
<dbReference type="InterPro" id="IPR027417">
    <property type="entry name" value="P-loop_NTPase"/>
</dbReference>
<dbReference type="SUPFAM" id="SSF52540">
    <property type="entry name" value="P-loop containing nucleoside triphosphate hydrolases"/>
    <property type="match status" value="2"/>
</dbReference>
<feature type="domain" description="ATP-dependent RecD2 DNA helicase OB-fold" evidence="7">
    <location>
        <begin position="6"/>
        <end position="82"/>
    </location>
</feature>
<organism evidence="8 9">
    <name type="scientific">Aerococcus suis</name>
    <dbReference type="NCBI Taxonomy" id="371602"/>
    <lineage>
        <taxon>Bacteria</taxon>
        <taxon>Bacillati</taxon>
        <taxon>Bacillota</taxon>
        <taxon>Bacilli</taxon>
        <taxon>Lactobacillales</taxon>
        <taxon>Aerococcaceae</taxon>
        <taxon>Aerococcus</taxon>
    </lineage>
</organism>
<dbReference type="Proteomes" id="UP000243884">
    <property type="component" value="Unassembled WGS sequence"/>
</dbReference>
<dbReference type="InterPro" id="IPR055446">
    <property type="entry name" value="RecD2_N_OB"/>
</dbReference>
<evidence type="ECO:0000259" key="5">
    <source>
        <dbReference type="Pfam" id="PF14490"/>
    </source>
</evidence>
<dbReference type="GO" id="GO:0003677">
    <property type="term" value="F:DNA binding"/>
    <property type="evidence" value="ECO:0007669"/>
    <property type="project" value="UniProtKB-UniRule"/>
</dbReference>
<evidence type="ECO:0000256" key="1">
    <source>
        <dbReference type="ARBA" id="ARBA00022741"/>
    </source>
</evidence>
<dbReference type="GO" id="GO:0006310">
    <property type="term" value="P:DNA recombination"/>
    <property type="evidence" value="ECO:0007669"/>
    <property type="project" value="InterPro"/>
</dbReference>
<dbReference type="GO" id="GO:0005524">
    <property type="term" value="F:ATP binding"/>
    <property type="evidence" value="ECO:0007669"/>
    <property type="project" value="UniProtKB-UniRule"/>
</dbReference>
<dbReference type="CDD" id="cd17933">
    <property type="entry name" value="DEXSc_RecD-like"/>
    <property type="match status" value="1"/>
</dbReference>
<evidence type="ECO:0000313" key="9">
    <source>
        <dbReference type="Proteomes" id="UP000243884"/>
    </source>
</evidence>
<dbReference type="Pfam" id="PF13604">
    <property type="entry name" value="AAA_30"/>
    <property type="match status" value="1"/>
</dbReference>
<evidence type="ECO:0000256" key="3">
    <source>
        <dbReference type="HAMAP-Rule" id="MF_01488"/>
    </source>
</evidence>
<accession>A0A1W1Y615</accession>
<keyword evidence="2 3" id="KW-0067">ATP-binding</keyword>
<dbReference type="STRING" id="371602.SAMN04487984_0386"/>
<dbReference type="EMBL" id="FWXK01000002">
    <property type="protein sequence ID" value="SMC31574.1"/>
    <property type="molecule type" value="Genomic_DNA"/>
</dbReference>
<dbReference type="GO" id="GO:0017116">
    <property type="term" value="F:single-stranded DNA helicase activity"/>
    <property type="evidence" value="ECO:0007669"/>
    <property type="project" value="TreeGrafter"/>
</dbReference>
<keyword evidence="9" id="KW-1185">Reference proteome</keyword>